<evidence type="ECO:0000313" key="8">
    <source>
        <dbReference type="EMBL" id="KAK3238512.1"/>
    </source>
</evidence>
<dbReference type="InterPro" id="IPR016160">
    <property type="entry name" value="Ald_DH_CS_CYS"/>
</dbReference>
<evidence type="ECO:0000259" key="7">
    <source>
        <dbReference type="Pfam" id="PF00171"/>
    </source>
</evidence>
<dbReference type="EC" id="1.2.1.24" evidence="3"/>
<evidence type="ECO:0000256" key="5">
    <source>
        <dbReference type="ARBA" id="ARBA00023002"/>
    </source>
</evidence>
<dbReference type="FunFam" id="3.40.605.10:FF:000026">
    <property type="entry name" value="Aldehyde dehydrogenase, putative"/>
    <property type="match status" value="1"/>
</dbReference>
<dbReference type="FunFam" id="3.40.309.10:FF:000004">
    <property type="entry name" value="Succinate-semialdehyde dehydrogenase I"/>
    <property type="match status" value="1"/>
</dbReference>
<keyword evidence="9" id="KW-1185">Reference proteome</keyword>
<sequence length="208" mass="22415">MKCKFRNSGQTCVCANRIFVQDGIYDEFARRLADLAEEMVVGNGLQGVTHQGPLINEAAVEKCERHVADAVSKGAVVATGGSRHSLGGTFFQPTVLTGCSTDMAPFREETFGPVAPLFRFSTEEEVIAMANDTPFGLASYVYTANIGRLFRVTEALEYGMVGANTGIISSEVAPFGGVKQSGIGREGSKYGIEEYLEIKYMCIGDVEK</sequence>
<dbReference type="GO" id="GO:0009450">
    <property type="term" value="P:gamma-aminobutyric acid catabolic process"/>
    <property type="evidence" value="ECO:0007669"/>
    <property type="project" value="TreeGrafter"/>
</dbReference>
<dbReference type="EMBL" id="LGRX02034188">
    <property type="protein sequence ID" value="KAK3238512.1"/>
    <property type="molecule type" value="Genomic_DNA"/>
</dbReference>
<keyword evidence="5" id="KW-0560">Oxidoreductase</keyword>
<evidence type="ECO:0000313" key="9">
    <source>
        <dbReference type="Proteomes" id="UP001190700"/>
    </source>
</evidence>
<dbReference type="AlphaFoldDB" id="A0AAE0BMU6"/>
<dbReference type="GO" id="GO:0004777">
    <property type="term" value="F:succinate-semialdehyde dehydrogenase (NAD+) activity"/>
    <property type="evidence" value="ECO:0007669"/>
    <property type="project" value="UniProtKB-EC"/>
</dbReference>
<dbReference type="InterPro" id="IPR016163">
    <property type="entry name" value="Ald_DH_C"/>
</dbReference>
<dbReference type="InterPro" id="IPR015590">
    <property type="entry name" value="Aldehyde_DH_dom"/>
</dbReference>
<comment type="similarity">
    <text evidence="2">Belongs to the aldehyde dehydrogenase family.</text>
</comment>
<comment type="caution">
    <text evidence="8">The sequence shown here is derived from an EMBL/GenBank/DDBJ whole genome shotgun (WGS) entry which is preliminary data.</text>
</comment>
<dbReference type="Proteomes" id="UP001190700">
    <property type="component" value="Unassembled WGS sequence"/>
</dbReference>
<evidence type="ECO:0000256" key="3">
    <source>
        <dbReference type="ARBA" id="ARBA00013051"/>
    </source>
</evidence>
<dbReference type="PANTHER" id="PTHR43353:SF5">
    <property type="entry name" value="SUCCINATE-SEMIALDEHYDE DEHYDROGENASE, MITOCHONDRIAL"/>
    <property type="match status" value="1"/>
</dbReference>
<dbReference type="PROSITE" id="PS00070">
    <property type="entry name" value="ALDEHYDE_DEHYDR_CYS"/>
    <property type="match status" value="1"/>
</dbReference>
<dbReference type="PANTHER" id="PTHR43353">
    <property type="entry name" value="SUCCINATE-SEMIALDEHYDE DEHYDROGENASE, MITOCHONDRIAL"/>
    <property type="match status" value="1"/>
</dbReference>
<proteinExistence type="inferred from homology"/>
<dbReference type="InterPro" id="IPR016161">
    <property type="entry name" value="Ald_DH/histidinol_DH"/>
</dbReference>
<comment type="pathway">
    <text evidence="1">Amino-acid degradation; 4-aminobutanoate degradation.</text>
</comment>
<dbReference type="InterPro" id="IPR050740">
    <property type="entry name" value="Aldehyde_DH_Superfamily"/>
</dbReference>
<name>A0AAE0BMU6_9CHLO</name>
<protein>
    <recommendedName>
        <fullName evidence="4">Succinate-semialdehyde dehydrogenase, mitochondrial</fullName>
        <ecNumber evidence="3">1.2.1.24</ecNumber>
    </recommendedName>
    <alternativeName>
        <fullName evidence="6">NAD(+)-dependent succinic semialdehyde dehydrogenase</fullName>
    </alternativeName>
</protein>
<dbReference type="Pfam" id="PF00171">
    <property type="entry name" value="Aldedh"/>
    <property type="match status" value="1"/>
</dbReference>
<gene>
    <name evidence="8" type="ORF">CYMTET_51483</name>
</gene>
<dbReference type="Gene3D" id="3.40.309.10">
    <property type="entry name" value="Aldehyde Dehydrogenase, Chain A, domain 2"/>
    <property type="match status" value="1"/>
</dbReference>
<evidence type="ECO:0000256" key="1">
    <source>
        <dbReference type="ARBA" id="ARBA00005176"/>
    </source>
</evidence>
<feature type="domain" description="Aldehyde dehydrogenase" evidence="7">
    <location>
        <begin position="3"/>
        <end position="200"/>
    </location>
</feature>
<organism evidence="8 9">
    <name type="scientific">Cymbomonas tetramitiformis</name>
    <dbReference type="NCBI Taxonomy" id="36881"/>
    <lineage>
        <taxon>Eukaryota</taxon>
        <taxon>Viridiplantae</taxon>
        <taxon>Chlorophyta</taxon>
        <taxon>Pyramimonadophyceae</taxon>
        <taxon>Pyramimonadales</taxon>
        <taxon>Pyramimonadaceae</taxon>
        <taxon>Cymbomonas</taxon>
    </lineage>
</organism>
<evidence type="ECO:0000256" key="6">
    <source>
        <dbReference type="ARBA" id="ARBA00030806"/>
    </source>
</evidence>
<accession>A0AAE0BMU6</accession>
<evidence type="ECO:0000256" key="2">
    <source>
        <dbReference type="ARBA" id="ARBA00009986"/>
    </source>
</evidence>
<reference evidence="8 9" key="1">
    <citation type="journal article" date="2015" name="Genome Biol. Evol.">
        <title>Comparative Genomics of a Bacterivorous Green Alga Reveals Evolutionary Causalities and Consequences of Phago-Mixotrophic Mode of Nutrition.</title>
        <authorList>
            <person name="Burns J.A."/>
            <person name="Paasch A."/>
            <person name="Narechania A."/>
            <person name="Kim E."/>
        </authorList>
    </citation>
    <scope>NUCLEOTIDE SEQUENCE [LARGE SCALE GENOMIC DNA]</scope>
    <source>
        <strain evidence="8 9">PLY_AMNH</strain>
    </source>
</reference>
<evidence type="ECO:0000256" key="4">
    <source>
        <dbReference type="ARBA" id="ARBA00019842"/>
    </source>
</evidence>
<dbReference type="SUPFAM" id="SSF53720">
    <property type="entry name" value="ALDH-like"/>
    <property type="match status" value="1"/>
</dbReference>